<comment type="caution">
    <text evidence="1">The sequence shown here is derived from an EMBL/GenBank/DDBJ whole genome shotgun (WGS) entry which is preliminary data.</text>
</comment>
<sequence>MIDASPMADNCPLAAAIAEKKLAEEDFCGLREQDVGLVLQGSDWMFNICPFQVDDISEGELKLVLEEMEKFVPLKEEHKTQLSLEFLHKRSYHVLDALFVETWKGVEFKKVVQYLPPRKYNPDDPFVCGIADFVSAMQDGLFFLAIEKNFLFGEEVIKVVLIADHERRIQGRRFISLKHIMFGLSLSRVGEAVQKILNDRGLNKFTEKPPKMPIYFIYMLSSEAARSLGEDVVQLEHLALAIIYVKQENDTSLKNAAEKWANLARDHLESLKKANTRYGMKSVKVDVIVNNLPKECYRGTRVKFDDSVTELIHDFGAGLSFPAIRA</sequence>
<dbReference type="EMBL" id="JACTNZ010000005">
    <property type="protein sequence ID" value="KAG5549895.1"/>
    <property type="molecule type" value="Genomic_DNA"/>
</dbReference>
<dbReference type="AlphaFoldDB" id="A0AAV6KBL8"/>
<keyword evidence="2" id="KW-1185">Reference proteome</keyword>
<dbReference type="Proteomes" id="UP000823749">
    <property type="component" value="Chromosome 5"/>
</dbReference>
<gene>
    <name evidence="1" type="ORF">RHGRI_015011</name>
</gene>
<reference evidence="1" key="1">
    <citation type="submission" date="2020-08" db="EMBL/GenBank/DDBJ databases">
        <title>Plant Genome Project.</title>
        <authorList>
            <person name="Zhang R.-G."/>
        </authorList>
    </citation>
    <scope>NUCLEOTIDE SEQUENCE</scope>
    <source>
        <strain evidence="1">WSP0</strain>
        <tissue evidence="1">Leaf</tissue>
    </source>
</reference>
<evidence type="ECO:0000313" key="2">
    <source>
        <dbReference type="Proteomes" id="UP000823749"/>
    </source>
</evidence>
<name>A0AAV6KBL8_9ERIC</name>
<accession>A0AAV6KBL8</accession>
<protein>
    <submittedName>
        <fullName evidence="1">Uncharacterized protein</fullName>
    </submittedName>
</protein>
<proteinExistence type="predicted"/>
<evidence type="ECO:0000313" key="1">
    <source>
        <dbReference type="EMBL" id="KAG5549895.1"/>
    </source>
</evidence>
<organism evidence="1 2">
    <name type="scientific">Rhododendron griersonianum</name>
    <dbReference type="NCBI Taxonomy" id="479676"/>
    <lineage>
        <taxon>Eukaryota</taxon>
        <taxon>Viridiplantae</taxon>
        <taxon>Streptophyta</taxon>
        <taxon>Embryophyta</taxon>
        <taxon>Tracheophyta</taxon>
        <taxon>Spermatophyta</taxon>
        <taxon>Magnoliopsida</taxon>
        <taxon>eudicotyledons</taxon>
        <taxon>Gunneridae</taxon>
        <taxon>Pentapetalae</taxon>
        <taxon>asterids</taxon>
        <taxon>Ericales</taxon>
        <taxon>Ericaceae</taxon>
        <taxon>Ericoideae</taxon>
        <taxon>Rhodoreae</taxon>
        <taxon>Rhododendron</taxon>
    </lineage>
</organism>